<protein>
    <submittedName>
        <fullName evidence="1">Type I-C CRISPR-associated protein Cas8c/Csd1</fullName>
    </submittedName>
</protein>
<evidence type="ECO:0000313" key="1">
    <source>
        <dbReference type="EMBL" id="MCQ4770378.1"/>
    </source>
</evidence>
<reference evidence="1" key="1">
    <citation type="submission" date="2022-06" db="EMBL/GenBank/DDBJ databases">
        <title>Isolation of gut microbiota from human fecal samples.</title>
        <authorList>
            <person name="Pamer E.G."/>
            <person name="Barat B."/>
            <person name="Waligurski E."/>
            <person name="Medina S."/>
            <person name="Paddock L."/>
            <person name="Mostad J."/>
        </authorList>
    </citation>
    <scope>NUCLEOTIDE SEQUENCE</scope>
    <source>
        <strain evidence="1">DFI.9.91</strain>
    </source>
</reference>
<organism evidence="1 2">
    <name type="scientific">Intestinimonas massiliensis</name>
    <name type="common">ex Afouda et al. 2020</name>
    <dbReference type="NCBI Taxonomy" id="1673721"/>
    <lineage>
        <taxon>Bacteria</taxon>
        <taxon>Bacillati</taxon>
        <taxon>Bacillota</taxon>
        <taxon>Clostridia</taxon>
        <taxon>Eubacteriales</taxon>
        <taxon>Intestinimonas</taxon>
    </lineage>
</organism>
<dbReference type="Pfam" id="PF09709">
    <property type="entry name" value="Cas_Csd1"/>
    <property type="match status" value="1"/>
</dbReference>
<dbReference type="EMBL" id="JANFYS010000014">
    <property type="protein sequence ID" value="MCQ4770378.1"/>
    <property type="molecule type" value="Genomic_DNA"/>
</dbReference>
<dbReference type="Proteomes" id="UP001204562">
    <property type="component" value="Unassembled WGS sequence"/>
</dbReference>
<name>A0AAW5JM09_9FIRM</name>
<dbReference type="InterPro" id="IPR010144">
    <property type="entry name" value="CRISPR-assoc_prot_Csd1-typ"/>
</dbReference>
<dbReference type="AlphaFoldDB" id="A0AAW5JM09"/>
<accession>A0AAW5JM09</accession>
<sequence length="392" mass="42808">MRKGANLVFRVEGRFAQEDAAIRVAWQNHYDSGGDGPDMQCLVTGQMGPVARLHPAVKGVQGAQSSGASLVSFNAPAFCSYGREQSLNAPTGKYAAFAYTAALNHLLSDRAHVQRLGDTTVVFWAAGADPAYQAFSAAALFGGPPPAGLEEATLRAALKKRSRMECCAEVPLDPARPFYILGLSPNAARLSVRFFLRDCFGGFLSHVNAHHARMEIVRPANDPYETIPLWALLRETVPQTVRDKSPSPVLAGATARAILKAYYLKNPHTECPKEVLTVSLNETSSIVPYNLGRLFSVLEAIQQAANPGINTTIKDKYFNSASATPATIFPILNNLAQKHLKKLDTGLRIHYDRQLGQIKELLGETLPGRLSLPEQASFDLGYYHQTQKRYSK</sequence>
<comment type="caution">
    <text evidence="1">The sequence shown here is derived from an EMBL/GenBank/DDBJ whole genome shotgun (WGS) entry which is preliminary data.</text>
</comment>
<proteinExistence type="predicted"/>
<gene>
    <name evidence="1" type="ORF">NE579_07870</name>
</gene>
<evidence type="ECO:0000313" key="2">
    <source>
        <dbReference type="Proteomes" id="UP001204562"/>
    </source>
</evidence>